<comment type="caution">
    <text evidence="2">The sequence shown here is derived from an EMBL/GenBank/DDBJ whole genome shotgun (WGS) entry which is preliminary data.</text>
</comment>
<proteinExistence type="predicted"/>
<evidence type="ECO:0000313" key="3">
    <source>
        <dbReference type="Proteomes" id="UP001500668"/>
    </source>
</evidence>
<name>A0ABP3S0W4_9ACTN</name>
<gene>
    <name evidence="2" type="ORF">GCM10010394_62100</name>
</gene>
<evidence type="ECO:0000256" key="1">
    <source>
        <dbReference type="SAM" id="MobiDB-lite"/>
    </source>
</evidence>
<feature type="region of interest" description="Disordered" evidence="1">
    <location>
        <begin position="65"/>
        <end position="85"/>
    </location>
</feature>
<dbReference type="EMBL" id="BAAACA010000048">
    <property type="protein sequence ID" value="GAA0622923.1"/>
    <property type="molecule type" value="Genomic_DNA"/>
</dbReference>
<protein>
    <submittedName>
        <fullName evidence="2">Uncharacterized protein</fullName>
    </submittedName>
</protein>
<sequence length="104" mass="11372">MLGQVPRGERTEPFQQIERLRFGGSQALPFGYRGVEHHRDAAVFARHVEKVFDRLGAVGSEAVVHGGESSKAISSPKRKNGQNLSMRAKSVERLGYGAVPQVNS</sequence>
<evidence type="ECO:0000313" key="2">
    <source>
        <dbReference type="EMBL" id="GAA0622923.1"/>
    </source>
</evidence>
<keyword evidence="3" id="KW-1185">Reference proteome</keyword>
<reference evidence="3" key="1">
    <citation type="journal article" date="2019" name="Int. J. Syst. Evol. Microbiol.">
        <title>The Global Catalogue of Microorganisms (GCM) 10K type strain sequencing project: providing services to taxonomists for standard genome sequencing and annotation.</title>
        <authorList>
            <consortium name="The Broad Institute Genomics Platform"/>
            <consortium name="The Broad Institute Genome Sequencing Center for Infectious Disease"/>
            <person name="Wu L."/>
            <person name="Ma J."/>
        </authorList>
    </citation>
    <scope>NUCLEOTIDE SEQUENCE [LARGE SCALE GENOMIC DNA]</scope>
    <source>
        <strain evidence="3">JCM 5067</strain>
    </source>
</reference>
<organism evidence="2 3">
    <name type="scientific">Streptomyces crystallinus</name>
    <dbReference type="NCBI Taxonomy" id="68191"/>
    <lineage>
        <taxon>Bacteria</taxon>
        <taxon>Bacillati</taxon>
        <taxon>Actinomycetota</taxon>
        <taxon>Actinomycetes</taxon>
        <taxon>Kitasatosporales</taxon>
        <taxon>Streptomycetaceae</taxon>
        <taxon>Streptomyces</taxon>
    </lineage>
</organism>
<accession>A0ABP3S0W4</accession>
<dbReference type="Proteomes" id="UP001500668">
    <property type="component" value="Unassembled WGS sequence"/>
</dbReference>